<feature type="transmembrane region" description="Helical" evidence="8">
    <location>
        <begin position="233"/>
        <end position="253"/>
    </location>
</feature>
<feature type="transmembrane region" description="Helical" evidence="8">
    <location>
        <begin position="163"/>
        <end position="186"/>
    </location>
</feature>
<evidence type="ECO:0000256" key="4">
    <source>
        <dbReference type="ARBA" id="ARBA00022679"/>
    </source>
</evidence>
<evidence type="ECO:0000313" key="9">
    <source>
        <dbReference type="EMBL" id="BAB59551.1"/>
    </source>
</evidence>
<accession>Q97BP6</accession>
<comment type="cofactor">
    <cofactor evidence="1">
        <name>Mg(2+)</name>
        <dbReference type="ChEBI" id="CHEBI:18420"/>
    </cofactor>
</comment>
<dbReference type="PANTHER" id="PTHR11048:SF28">
    <property type="entry name" value="4-HYDROXYBENZOATE POLYPRENYLTRANSFERASE, MITOCHONDRIAL"/>
    <property type="match status" value="1"/>
</dbReference>
<evidence type="ECO:0000256" key="3">
    <source>
        <dbReference type="ARBA" id="ARBA00005985"/>
    </source>
</evidence>
<dbReference type="Gene3D" id="1.10.357.140">
    <property type="entry name" value="UbiA prenyltransferase"/>
    <property type="match status" value="1"/>
</dbReference>
<dbReference type="InterPro" id="IPR006371">
    <property type="entry name" value="Polyprenyltransferase_UbiA-li"/>
</dbReference>
<keyword evidence="4" id="KW-0808">Transferase</keyword>
<feature type="transmembrane region" description="Helical" evidence="8">
    <location>
        <begin position="38"/>
        <end position="57"/>
    </location>
</feature>
<evidence type="ECO:0000256" key="1">
    <source>
        <dbReference type="ARBA" id="ARBA00001946"/>
    </source>
</evidence>
<keyword evidence="5 8" id="KW-0812">Transmembrane</keyword>
<evidence type="ECO:0000256" key="6">
    <source>
        <dbReference type="ARBA" id="ARBA00022989"/>
    </source>
</evidence>
<dbReference type="Gene3D" id="1.20.120.1780">
    <property type="entry name" value="UbiA prenyltransferase"/>
    <property type="match status" value="1"/>
</dbReference>
<comment type="subcellular location">
    <subcellularLocation>
        <location evidence="2">Cell membrane</location>
        <topology evidence="2">Multi-pass membrane protein</topology>
    </subcellularLocation>
</comment>
<reference evidence="9 10" key="1">
    <citation type="journal article" date="1999" name="Proc. Jpn. Acad.">
        <title>Determination of the complete genomic DNA sequence of Thermoplasma volvanium GSS1.</title>
        <authorList>
            <person name="Kawashima T."/>
            <person name="Yamamoto Y."/>
            <person name="Aramaki H."/>
            <person name="Nunoshiba T."/>
            <person name="Kawamoto T."/>
            <person name="Watanabe K."/>
            <person name="Yamazaki M."/>
            <person name="Kanehori K."/>
            <person name="Amano N."/>
            <person name="Ohya Y."/>
            <person name="Makino K."/>
            <person name="Suzuki M."/>
        </authorList>
    </citation>
    <scope>NUCLEOTIDE SEQUENCE [LARGE SCALE GENOMIC DNA]</scope>
    <source>
        <strain evidence="10">ATCC 51530 / DSM 4299 / JCM 9571 / NBRC 15438 / GSS1</strain>
    </source>
</reference>
<feature type="transmembrane region" description="Helical" evidence="8">
    <location>
        <begin position="207"/>
        <end position="227"/>
    </location>
</feature>
<dbReference type="Pfam" id="PF01040">
    <property type="entry name" value="UbiA"/>
    <property type="match status" value="1"/>
</dbReference>
<dbReference type="PhylomeDB" id="Q97BP6"/>
<dbReference type="NCBIfam" id="NF009532">
    <property type="entry name" value="PRK12895.1"/>
    <property type="match status" value="1"/>
</dbReference>
<evidence type="ECO:0000256" key="2">
    <source>
        <dbReference type="ARBA" id="ARBA00004651"/>
    </source>
</evidence>
<keyword evidence="7 8" id="KW-0472">Membrane</keyword>
<dbReference type="PaxDb" id="273116-14324624"/>
<dbReference type="GO" id="GO:0005886">
    <property type="term" value="C:plasma membrane"/>
    <property type="evidence" value="ECO:0007669"/>
    <property type="project" value="UniProtKB-SubCell"/>
</dbReference>
<keyword evidence="10" id="KW-1185">Reference proteome</keyword>
<feature type="transmembrane region" description="Helical" evidence="8">
    <location>
        <begin position="137"/>
        <end position="157"/>
    </location>
</feature>
<dbReference type="InterPro" id="IPR039653">
    <property type="entry name" value="Prenyltransferase"/>
</dbReference>
<keyword evidence="6 8" id="KW-1133">Transmembrane helix</keyword>
<evidence type="ECO:0000313" key="10">
    <source>
        <dbReference type="Proteomes" id="UP000001017"/>
    </source>
</evidence>
<feature type="transmembrane region" description="Helical" evidence="8">
    <location>
        <begin position="265"/>
        <end position="289"/>
    </location>
</feature>
<dbReference type="eggNOG" id="arCOG00477">
    <property type="taxonomic scope" value="Archaea"/>
</dbReference>
<dbReference type="AlphaFoldDB" id="Q97BP6"/>
<name>Q97BP6_THEVO</name>
<dbReference type="PANTHER" id="PTHR11048">
    <property type="entry name" value="PRENYLTRANSFERASES"/>
    <property type="match status" value="1"/>
</dbReference>
<sequence>MKKSMKFKDIVDYIKLEHTVFDLPFILSGYVIAAGTSIFPYKIILILIAAVTARSSAMSINRIEGLRYDLTNPRKKEWALVSGRMTVREAIALTILFIAVFEISAFLLNRLVFILSPIVIFLFVSDPILKRYTEWRHFYMGSAIGIGTLAGYLAVIPEFPSNLAIYFLFIASSLWIAGFDMIYVIPDIEYDQKNKLKTVMTKYGIKLGLLISDITHLAALIFFWLMLYYFRTIWYLAGLIIITILVIYQHIIVDPADPLSIRKSFFNANSFIGFIFLITVILSVASPLWV</sequence>
<dbReference type="CDD" id="cd13959">
    <property type="entry name" value="PT_UbiA_COQ2"/>
    <property type="match status" value="1"/>
</dbReference>
<dbReference type="Proteomes" id="UP000001017">
    <property type="component" value="Chromosome"/>
</dbReference>
<dbReference type="KEGG" id="tvo:TVG0396861"/>
<dbReference type="GO" id="GO:0006744">
    <property type="term" value="P:ubiquinone biosynthetic process"/>
    <property type="evidence" value="ECO:0007669"/>
    <property type="project" value="TreeGrafter"/>
</dbReference>
<evidence type="ECO:0000256" key="8">
    <source>
        <dbReference type="SAM" id="Phobius"/>
    </source>
</evidence>
<comment type="similarity">
    <text evidence="3">Belongs to the UbiA prenyltransferase family.</text>
</comment>
<feature type="transmembrane region" description="Helical" evidence="8">
    <location>
        <begin position="78"/>
        <end position="101"/>
    </location>
</feature>
<evidence type="ECO:0000256" key="5">
    <source>
        <dbReference type="ARBA" id="ARBA00022692"/>
    </source>
</evidence>
<gene>
    <name evidence="9" type="ORF">TVG0396861</name>
</gene>
<dbReference type="InterPro" id="IPR044878">
    <property type="entry name" value="UbiA_sf"/>
</dbReference>
<evidence type="ECO:0000256" key="7">
    <source>
        <dbReference type="ARBA" id="ARBA00023136"/>
    </source>
</evidence>
<dbReference type="InterPro" id="IPR000537">
    <property type="entry name" value="UbiA_prenyltransferase"/>
</dbReference>
<dbReference type="HOGENOM" id="CLU_034879_5_1_2"/>
<organism evidence="9 10">
    <name type="scientific">Thermoplasma volcanium (strain ATCC 51530 / DSM 4299 / JCM 9571 / NBRC 15438 / GSS1)</name>
    <dbReference type="NCBI Taxonomy" id="273116"/>
    <lineage>
        <taxon>Archaea</taxon>
        <taxon>Methanobacteriati</taxon>
        <taxon>Thermoplasmatota</taxon>
        <taxon>Thermoplasmata</taxon>
        <taxon>Thermoplasmatales</taxon>
        <taxon>Thermoplasmataceae</taxon>
        <taxon>Thermoplasma</taxon>
    </lineage>
</organism>
<reference evidence="9 10" key="2">
    <citation type="journal article" date="2000" name="Proc. Natl. Acad. Sci. U.S.A.">
        <title>Archaeal adaptation to higher temperatures revealed by genomic sequence of Thermoplasma volcanium.</title>
        <authorList>
            <person name="Kawashima T."/>
            <person name="Amano N."/>
            <person name="Koike H."/>
            <person name="Makino S."/>
            <person name="Higuchi S."/>
            <person name="Kawashima-Ohya Y."/>
            <person name="Watanabe K."/>
            <person name="Yamazaki M."/>
            <person name="Kanehori K."/>
            <person name="Kawamoto T."/>
            <person name="Nunoshiba T."/>
            <person name="Yamamoto Y."/>
            <person name="Aramaki H."/>
            <person name="Makino K."/>
            <person name="Suzuki M."/>
        </authorList>
    </citation>
    <scope>NUCLEOTIDE SEQUENCE [LARGE SCALE GENOMIC DNA]</scope>
    <source>
        <strain evidence="10">ATCC 51530 / DSM 4299 / JCM 9571 / NBRC 15438 / GSS1</strain>
    </source>
</reference>
<dbReference type="GO" id="GO:0016765">
    <property type="term" value="F:transferase activity, transferring alkyl or aryl (other than methyl) groups"/>
    <property type="evidence" value="ECO:0007669"/>
    <property type="project" value="InterPro"/>
</dbReference>
<dbReference type="STRING" id="273116.gene:9381187"/>
<proteinExistence type="inferred from homology"/>
<dbReference type="EMBL" id="BA000011">
    <property type="protein sequence ID" value="BAB59551.1"/>
    <property type="molecule type" value="Genomic_DNA"/>
</dbReference>
<dbReference type="NCBIfam" id="TIGR01475">
    <property type="entry name" value="ubiA_other"/>
    <property type="match status" value="1"/>
</dbReference>
<protein>
    <submittedName>
        <fullName evidence="9">4-hydroxybenzoate octaprenyltransferase</fullName>
    </submittedName>
</protein>